<name>X0UFJ7_9ZZZZ</name>
<accession>X0UFJ7</accession>
<sequence>MIIASATADALNGDATTTAFGAGQTIGDYTTPISFDFVTAAQEIFMQNDIDPSVPKVAVVGPTQVRKLMQLTEQTSSDYVSAQALQNYGIVANWLGFTWINSTRLLLPDTDQIDCLFMTRRAIGMNIPKNITAKVAEDPSISFAWRLYCFTVMGAVRVEDKQIVRGKFADTL</sequence>
<reference evidence="1" key="1">
    <citation type="journal article" date="2014" name="Front. Microbiol.">
        <title>High frequency of phylogenetically diverse reductive dehalogenase-homologous genes in deep subseafloor sedimentary metagenomes.</title>
        <authorList>
            <person name="Kawai M."/>
            <person name="Futagami T."/>
            <person name="Toyoda A."/>
            <person name="Takaki Y."/>
            <person name="Nishi S."/>
            <person name="Hori S."/>
            <person name="Arai W."/>
            <person name="Tsubouchi T."/>
            <person name="Morono Y."/>
            <person name="Uchiyama I."/>
            <person name="Ito T."/>
            <person name="Fujiyama A."/>
            <person name="Inagaki F."/>
            <person name="Takami H."/>
        </authorList>
    </citation>
    <scope>NUCLEOTIDE SEQUENCE</scope>
    <source>
        <strain evidence="1">Expedition CK06-06</strain>
    </source>
</reference>
<evidence type="ECO:0000313" key="1">
    <source>
        <dbReference type="EMBL" id="GAG04489.1"/>
    </source>
</evidence>
<protein>
    <submittedName>
        <fullName evidence="1">Uncharacterized protein</fullName>
    </submittedName>
</protein>
<gene>
    <name evidence="1" type="ORF">S01H1_34544</name>
</gene>
<dbReference type="InterPro" id="IPR045565">
    <property type="entry name" value="Phage_capsid_2"/>
</dbReference>
<dbReference type="EMBL" id="BARS01021515">
    <property type="protein sequence ID" value="GAG04489.1"/>
    <property type="molecule type" value="Genomic_DNA"/>
</dbReference>
<comment type="caution">
    <text evidence="1">The sequence shown here is derived from an EMBL/GenBank/DDBJ whole genome shotgun (WGS) entry which is preliminary data.</text>
</comment>
<dbReference type="AlphaFoldDB" id="X0UFJ7"/>
<organism evidence="1">
    <name type="scientific">marine sediment metagenome</name>
    <dbReference type="NCBI Taxonomy" id="412755"/>
    <lineage>
        <taxon>unclassified sequences</taxon>
        <taxon>metagenomes</taxon>
        <taxon>ecological metagenomes</taxon>
    </lineage>
</organism>
<proteinExistence type="predicted"/>
<dbReference type="Pfam" id="PF19821">
    <property type="entry name" value="Phage_capsid_2"/>
    <property type="match status" value="1"/>
</dbReference>